<dbReference type="Proteomes" id="UP000664859">
    <property type="component" value="Unassembled WGS sequence"/>
</dbReference>
<protein>
    <submittedName>
        <fullName evidence="2">Uncharacterized protein</fullName>
    </submittedName>
</protein>
<dbReference type="EMBL" id="JAFCMP010000007">
    <property type="protein sequence ID" value="KAG5192381.1"/>
    <property type="molecule type" value="Genomic_DNA"/>
</dbReference>
<dbReference type="AlphaFoldDB" id="A0A835ZEN4"/>
<accession>A0A835ZEN4</accession>
<feature type="region of interest" description="Disordered" evidence="1">
    <location>
        <begin position="97"/>
        <end position="135"/>
    </location>
</feature>
<organism evidence="2 3">
    <name type="scientific">Tribonema minus</name>
    <dbReference type="NCBI Taxonomy" id="303371"/>
    <lineage>
        <taxon>Eukaryota</taxon>
        <taxon>Sar</taxon>
        <taxon>Stramenopiles</taxon>
        <taxon>Ochrophyta</taxon>
        <taxon>PX clade</taxon>
        <taxon>Xanthophyceae</taxon>
        <taxon>Tribonematales</taxon>
        <taxon>Tribonemataceae</taxon>
        <taxon>Tribonema</taxon>
    </lineage>
</organism>
<evidence type="ECO:0000313" key="2">
    <source>
        <dbReference type="EMBL" id="KAG5192381.1"/>
    </source>
</evidence>
<sequence>MVRPGPEVGLGICVCVGLAQRGGVEGGVGGKQHRIHFQGIVAAVLILAVSPSRWHFSSICLSPAQRSAEGSARSPEWCVSSQRGCVNKNTRLAASRASVAQPYSHPFQPPQHTSSPQRTERALRKRARGRRAHAVPAMAGGWRASLLSSSSSAQSLTRCVTTRPTSCRTRRRRRFCSPPQCG</sequence>
<feature type="compositionally biased region" description="Basic residues" evidence="1">
    <location>
        <begin position="123"/>
        <end position="133"/>
    </location>
</feature>
<gene>
    <name evidence="2" type="ORF">JKP88DRAFT_230192</name>
</gene>
<evidence type="ECO:0000256" key="1">
    <source>
        <dbReference type="SAM" id="MobiDB-lite"/>
    </source>
</evidence>
<proteinExistence type="predicted"/>
<keyword evidence="3" id="KW-1185">Reference proteome</keyword>
<evidence type="ECO:0000313" key="3">
    <source>
        <dbReference type="Proteomes" id="UP000664859"/>
    </source>
</evidence>
<name>A0A835ZEN4_9STRA</name>
<reference evidence="2" key="1">
    <citation type="submission" date="2021-02" db="EMBL/GenBank/DDBJ databases">
        <title>First Annotated Genome of the Yellow-green Alga Tribonema minus.</title>
        <authorList>
            <person name="Mahan K.M."/>
        </authorList>
    </citation>
    <scope>NUCLEOTIDE SEQUENCE</scope>
    <source>
        <strain evidence="2">UTEX B ZZ1240</strain>
    </source>
</reference>
<comment type="caution">
    <text evidence="2">The sequence shown here is derived from an EMBL/GenBank/DDBJ whole genome shotgun (WGS) entry which is preliminary data.</text>
</comment>